<evidence type="ECO:0000256" key="1">
    <source>
        <dbReference type="SAM" id="SignalP"/>
    </source>
</evidence>
<keyword evidence="3" id="KW-1185">Reference proteome</keyword>
<sequence length="582" mass="65385">MPFVTSLALVAAAVAPAPAATAADAAFDAIWRAEWAWRQSEGLADAGPGVVDDRLPDVSAEAHARRLAYWKGTLAKLDAVDTKRLSPDTLIDWQVYRAQIAALIDEEQFREWEKPLNGDSAFWSDLHYTARGRFAGGEKDYRRYLSWLRTVPRYLGQQTDNMRLGLKRGFTPPAVIMQGRDKAVETIATATDPTTVVYYQPFAKLPASIPADRRAALQAEARAIIADEIVPAHKTLLTFLRGEYFPGMTDELAATRYDNGQAYYRSRIRAFTTLDMTPDAIHALGLAEIAKIRAEMEQVKKDAKFDGDLPGFLKFLRTDPQFYPKTADELMKEAAWHAKRFDAMAGKWFGRLPRQRFAIIEVPPDIAPFYTAGRGGPGTYLVNTYDLPSRPLFQLPALTLHESAPGHAFQMPLSIENTTLKPFRRNSYISAFGEGWALYTERLGDEMGFYRTPYERFGMLSYQAWRAARLVIDTGIHAKGWTRDQALQYFRENTALSEHEITTEVDRYIGWPGQALSYYLGQLAVQRSRAKAEKALGDRFDIRNFHDLVLSLGSVPIPVLEARVDRFIAEGGPSPYPKEPAA</sequence>
<feature type="chain" id="PRO_5046446169" evidence="1">
    <location>
        <begin position="23"/>
        <end position="582"/>
    </location>
</feature>
<keyword evidence="1" id="KW-0732">Signal</keyword>
<dbReference type="PANTHER" id="PTHR33361:SF2">
    <property type="entry name" value="DUF885 DOMAIN-CONTAINING PROTEIN"/>
    <property type="match status" value="1"/>
</dbReference>
<reference evidence="2 3" key="1">
    <citation type="submission" date="2019-04" db="EMBL/GenBank/DDBJ databases">
        <title>Microbes associate with the intestines of laboratory mice.</title>
        <authorList>
            <person name="Navarre W."/>
            <person name="Wong E."/>
            <person name="Huang K.C."/>
            <person name="Tropini C."/>
            <person name="Ng K."/>
            <person name="Yu B."/>
        </authorList>
    </citation>
    <scope>NUCLEOTIDE SEQUENCE [LARGE SCALE GENOMIC DNA]</scope>
    <source>
        <strain evidence="2 3">NM83_B4-11</strain>
    </source>
</reference>
<accession>A0ABY2QHT6</accession>
<organism evidence="2 3">
    <name type="scientific">Sphingomonas olei</name>
    <dbReference type="NCBI Taxonomy" id="1886787"/>
    <lineage>
        <taxon>Bacteria</taxon>
        <taxon>Pseudomonadati</taxon>
        <taxon>Pseudomonadota</taxon>
        <taxon>Alphaproteobacteria</taxon>
        <taxon>Sphingomonadales</taxon>
        <taxon>Sphingomonadaceae</taxon>
        <taxon>Sphingomonas</taxon>
    </lineage>
</organism>
<dbReference type="EMBL" id="SSTI01000006">
    <property type="protein sequence ID" value="THG39905.1"/>
    <property type="molecule type" value="Genomic_DNA"/>
</dbReference>
<dbReference type="Proteomes" id="UP000308038">
    <property type="component" value="Unassembled WGS sequence"/>
</dbReference>
<name>A0ABY2QHT6_9SPHN</name>
<evidence type="ECO:0000313" key="3">
    <source>
        <dbReference type="Proteomes" id="UP000308038"/>
    </source>
</evidence>
<dbReference type="Pfam" id="PF05960">
    <property type="entry name" value="DUF885"/>
    <property type="match status" value="1"/>
</dbReference>
<evidence type="ECO:0000313" key="2">
    <source>
        <dbReference type="EMBL" id="THG39905.1"/>
    </source>
</evidence>
<dbReference type="InterPro" id="IPR010281">
    <property type="entry name" value="DUF885"/>
</dbReference>
<protein>
    <submittedName>
        <fullName evidence="2">DUF885 family protein</fullName>
    </submittedName>
</protein>
<comment type="caution">
    <text evidence="2">The sequence shown here is derived from an EMBL/GenBank/DDBJ whole genome shotgun (WGS) entry which is preliminary data.</text>
</comment>
<dbReference type="RefSeq" id="WP_136451534.1">
    <property type="nucleotide sequence ID" value="NZ_SSTI01000006.1"/>
</dbReference>
<dbReference type="PANTHER" id="PTHR33361">
    <property type="entry name" value="GLR0591 PROTEIN"/>
    <property type="match status" value="1"/>
</dbReference>
<proteinExistence type="predicted"/>
<gene>
    <name evidence="2" type="ORF">E5988_09590</name>
</gene>
<feature type="signal peptide" evidence="1">
    <location>
        <begin position="1"/>
        <end position="22"/>
    </location>
</feature>